<evidence type="ECO:0008006" key="4">
    <source>
        <dbReference type="Google" id="ProtNLM"/>
    </source>
</evidence>
<evidence type="ECO:0000313" key="3">
    <source>
        <dbReference type="Proteomes" id="UP000828390"/>
    </source>
</evidence>
<accession>A0A9D4GKJ1</accession>
<reference evidence="2" key="1">
    <citation type="journal article" date="2019" name="bioRxiv">
        <title>The Genome of the Zebra Mussel, Dreissena polymorpha: A Resource for Invasive Species Research.</title>
        <authorList>
            <person name="McCartney M.A."/>
            <person name="Auch B."/>
            <person name="Kono T."/>
            <person name="Mallez S."/>
            <person name="Zhang Y."/>
            <person name="Obille A."/>
            <person name="Becker A."/>
            <person name="Abrahante J.E."/>
            <person name="Garbe J."/>
            <person name="Badalamenti J.P."/>
            <person name="Herman A."/>
            <person name="Mangelson H."/>
            <person name="Liachko I."/>
            <person name="Sullivan S."/>
            <person name="Sone E.D."/>
            <person name="Koren S."/>
            <person name="Silverstein K.A.T."/>
            <person name="Beckman K.B."/>
            <person name="Gohl D.M."/>
        </authorList>
    </citation>
    <scope>NUCLEOTIDE SEQUENCE</scope>
    <source>
        <strain evidence="2">Duluth1</strain>
        <tissue evidence="2">Whole animal</tissue>
    </source>
</reference>
<dbReference type="AlphaFoldDB" id="A0A9D4GKJ1"/>
<proteinExistence type="predicted"/>
<comment type="caution">
    <text evidence="2">The sequence shown here is derived from an EMBL/GenBank/DDBJ whole genome shotgun (WGS) entry which is preliminary data.</text>
</comment>
<feature type="chain" id="PRO_5038561872" description="Secreted protein" evidence="1">
    <location>
        <begin position="17"/>
        <end position="130"/>
    </location>
</feature>
<keyword evidence="3" id="KW-1185">Reference proteome</keyword>
<feature type="signal peptide" evidence="1">
    <location>
        <begin position="1"/>
        <end position="16"/>
    </location>
</feature>
<gene>
    <name evidence="2" type="ORF">DPMN_118318</name>
</gene>
<keyword evidence="1" id="KW-0732">Signal</keyword>
<evidence type="ECO:0000313" key="2">
    <source>
        <dbReference type="EMBL" id="KAH3816795.1"/>
    </source>
</evidence>
<evidence type="ECO:0000256" key="1">
    <source>
        <dbReference type="SAM" id="SignalP"/>
    </source>
</evidence>
<organism evidence="2 3">
    <name type="scientific">Dreissena polymorpha</name>
    <name type="common">Zebra mussel</name>
    <name type="synonym">Mytilus polymorpha</name>
    <dbReference type="NCBI Taxonomy" id="45954"/>
    <lineage>
        <taxon>Eukaryota</taxon>
        <taxon>Metazoa</taxon>
        <taxon>Spiralia</taxon>
        <taxon>Lophotrochozoa</taxon>
        <taxon>Mollusca</taxon>
        <taxon>Bivalvia</taxon>
        <taxon>Autobranchia</taxon>
        <taxon>Heteroconchia</taxon>
        <taxon>Euheterodonta</taxon>
        <taxon>Imparidentia</taxon>
        <taxon>Neoheterodontei</taxon>
        <taxon>Myida</taxon>
        <taxon>Dreissenoidea</taxon>
        <taxon>Dreissenidae</taxon>
        <taxon>Dreissena</taxon>
    </lineage>
</organism>
<name>A0A9D4GKJ1_DREPO</name>
<protein>
    <recommendedName>
        <fullName evidence="4">Secreted protein</fullName>
    </recommendedName>
</protein>
<sequence>MRLLLNFSLLVVSTKSWPLPVSAPGNVFVFAFLMLGLNCCGSRKKSISTCPLEHARLLFWTVCVGATCLPGRFCAFWRIQESKTSVVGLSVALSTYCPGPVLVCVWSNLGGPVALDKGCVFLGDLDYNML</sequence>
<reference evidence="2" key="2">
    <citation type="submission" date="2020-11" db="EMBL/GenBank/DDBJ databases">
        <authorList>
            <person name="McCartney M.A."/>
            <person name="Auch B."/>
            <person name="Kono T."/>
            <person name="Mallez S."/>
            <person name="Becker A."/>
            <person name="Gohl D.M."/>
            <person name="Silverstein K.A.T."/>
            <person name="Koren S."/>
            <person name="Bechman K.B."/>
            <person name="Herman A."/>
            <person name="Abrahante J.E."/>
            <person name="Garbe J."/>
        </authorList>
    </citation>
    <scope>NUCLEOTIDE SEQUENCE</scope>
    <source>
        <strain evidence="2">Duluth1</strain>
        <tissue evidence="2">Whole animal</tissue>
    </source>
</reference>
<dbReference type="Proteomes" id="UP000828390">
    <property type="component" value="Unassembled WGS sequence"/>
</dbReference>
<dbReference type="EMBL" id="JAIWYP010000005">
    <property type="protein sequence ID" value="KAH3816795.1"/>
    <property type="molecule type" value="Genomic_DNA"/>
</dbReference>